<feature type="domain" description="PDZ GRASP-type" evidence="3">
    <location>
        <begin position="72"/>
        <end position="157"/>
    </location>
</feature>
<evidence type="ECO:0000313" key="6">
    <source>
        <dbReference type="Proteomes" id="UP000008370"/>
    </source>
</evidence>
<name>K5WH02_PHACS</name>
<evidence type="ECO:0000256" key="1">
    <source>
        <dbReference type="ARBA" id="ARBA00023186"/>
    </source>
</evidence>
<evidence type="ECO:0000259" key="3">
    <source>
        <dbReference type="Pfam" id="PF04495"/>
    </source>
</evidence>
<keyword evidence="6" id="KW-1185">Reference proteome</keyword>
<evidence type="ECO:0000256" key="2">
    <source>
        <dbReference type="ARBA" id="ARBA00068021"/>
    </source>
</evidence>
<dbReference type="PANTHER" id="PTHR12651">
    <property type="entry name" value="26S PROTEASOME NON-ATPASE REGULATORY SUBUNIT 9"/>
    <property type="match status" value="1"/>
</dbReference>
<dbReference type="FunCoup" id="K5WH02">
    <property type="interactions" value="649"/>
</dbReference>
<evidence type="ECO:0000313" key="5">
    <source>
        <dbReference type="EMBL" id="EKM49487.1"/>
    </source>
</evidence>
<protein>
    <recommendedName>
        <fullName evidence="2">Probable 26S proteasome regulatory subunit p27</fullName>
    </recommendedName>
</protein>
<dbReference type="AlphaFoldDB" id="K5WH02"/>
<dbReference type="Gene3D" id="6.10.140.1710">
    <property type="match status" value="1"/>
</dbReference>
<keyword evidence="1" id="KW-0143">Chaperone</keyword>
<dbReference type="RefSeq" id="XP_007401556.1">
    <property type="nucleotide sequence ID" value="XM_007401494.1"/>
</dbReference>
<dbReference type="KEGG" id="pco:PHACADRAFT_264995"/>
<proteinExistence type="predicted"/>
<organism evidence="5 6">
    <name type="scientific">Phanerochaete carnosa (strain HHB-10118-sp)</name>
    <name type="common">White-rot fungus</name>
    <name type="synonym">Peniophora carnosa</name>
    <dbReference type="NCBI Taxonomy" id="650164"/>
    <lineage>
        <taxon>Eukaryota</taxon>
        <taxon>Fungi</taxon>
        <taxon>Dikarya</taxon>
        <taxon>Basidiomycota</taxon>
        <taxon>Agaricomycotina</taxon>
        <taxon>Agaricomycetes</taxon>
        <taxon>Polyporales</taxon>
        <taxon>Phanerochaetaceae</taxon>
        <taxon>Phanerochaete</taxon>
    </lineage>
</organism>
<dbReference type="InterPro" id="IPR035269">
    <property type="entry name" value="PSMD9"/>
</dbReference>
<dbReference type="InterPro" id="IPR040815">
    <property type="entry name" value="Nas2_N"/>
</dbReference>
<dbReference type="OrthoDB" id="72325at2759"/>
<dbReference type="Pfam" id="PF18265">
    <property type="entry name" value="Nas2_N"/>
    <property type="match status" value="1"/>
</dbReference>
<dbReference type="Pfam" id="PF04495">
    <property type="entry name" value="GRASP55_65"/>
    <property type="match status" value="1"/>
</dbReference>
<dbReference type="InParanoid" id="K5WH02"/>
<feature type="domain" description="Nas2 N-terminal" evidence="4">
    <location>
        <begin position="1"/>
        <end position="50"/>
    </location>
</feature>
<dbReference type="GO" id="GO:0005737">
    <property type="term" value="C:cytoplasm"/>
    <property type="evidence" value="ECO:0007669"/>
    <property type="project" value="TreeGrafter"/>
</dbReference>
<sequence>MQTPLVDADGFPRADIDVWEVRHARVRIIELRNDLRDVMDSIAKGLQGVYDPSLVAEKDHGVSDSPELHPFARVDGIAPGSPAATAGLLREDLILSFGNLTKSSFTSNTLQPLATFVALQENREISVKVLRAADEIATLTFVPRTGWGGRGLLGCHIVPYSS</sequence>
<accession>K5WH02</accession>
<dbReference type="SUPFAM" id="SSF50156">
    <property type="entry name" value="PDZ domain-like"/>
    <property type="match status" value="1"/>
</dbReference>
<dbReference type="Gene3D" id="2.30.42.10">
    <property type="match status" value="1"/>
</dbReference>
<dbReference type="STRING" id="650164.K5WH02"/>
<dbReference type="GO" id="GO:0070682">
    <property type="term" value="P:proteasome regulatory particle assembly"/>
    <property type="evidence" value="ECO:0007669"/>
    <property type="project" value="InterPro"/>
</dbReference>
<evidence type="ECO:0000259" key="4">
    <source>
        <dbReference type="Pfam" id="PF18265"/>
    </source>
</evidence>
<dbReference type="PANTHER" id="PTHR12651:SF1">
    <property type="entry name" value="26S PROTEASOME NON-ATPASE REGULATORY SUBUNIT 9"/>
    <property type="match status" value="1"/>
</dbReference>
<dbReference type="Proteomes" id="UP000008370">
    <property type="component" value="Unassembled WGS sequence"/>
</dbReference>
<dbReference type="FunFam" id="2.30.42.10:FF:000107">
    <property type="entry name" value="26S proteasome non-ATPase regulatory subunit 9"/>
    <property type="match status" value="1"/>
</dbReference>
<reference evidence="5 6" key="1">
    <citation type="journal article" date="2012" name="BMC Genomics">
        <title>Comparative genomics of the white-rot fungi, Phanerochaete carnosa and P. chrysosporium, to elucidate the genetic basis of the distinct wood types they colonize.</title>
        <authorList>
            <person name="Suzuki H."/>
            <person name="MacDonald J."/>
            <person name="Syed K."/>
            <person name="Salamov A."/>
            <person name="Hori C."/>
            <person name="Aerts A."/>
            <person name="Henrissat B."/>
            <person name="Wiebenga A."/>
            <person name="vanKuyk P.A."/>
            <person name="Barry K."/>
            <person name="Lindquist E."/>
            <person name="LaButti K."/>
            <person name="Lapidus A."/>
            <person name="Lucas S."/>
            <person name="Coutinho P."/>
            <person name="Gong Y."/>
            <person name="Samejima M."/>
            <person name="Mahadevan R."/>
            <person name="Abou-Zaid M."/>
            <person name="de Vries R.P."/>
            <person name="Igarashi K."/>
            <person name="Yadav J.S."/>
            <person name="Grigoriev I.V."/>
            <person name="Master E.R."/>
        </authorList>
    </citation>
    <scope>NUCLEOTIDE SEQUENCE [LARGE SCALE GENOMIC DNA]</scope>
    <source>
        <strain evidence="5 6">HHB-10118-sp</strain>
    </source>
</reference>
<dbReference type="InterPro" id="IPR036034">
    <property type="entry name" value="PDZ_sf"/>
</dbReference>
<dbReference type="InterPro" id="IPR024958">
    <property type="entry name" value="GRASP_PDZ"/>
</dbReference>
<dbReference type="HOGENOM" id="CLU_073146_2_1_1"/>
<dbReference type="GeneID" id="18918984"/>
<dbReference type="EMBL" id="JH930480">
    <property type="protein sequence ID" value="EKM49487.1"/>
    <property type="molecule type" value="Genomic_DNA"/>
</dbReference>
<gene>
    <name evidence="5" type="ORF">PHACADRAFT_264995</name>
</gene>
<dbReference type="GO" id="GO:0005634">
    <property type="term" value="C:nucleus"/>
    <property type="evidence" value="ECO:0007669"/>
    <property type="project" value="TreeGrafter"/>
</dbReference>